<dbReference type="InterPro" id="IPR025590">
    <property type="entry name" value="DUF4348"/>
</dbReference>
<organism evidence="1 2">
    <name type="scientific">Flavobacterium sediminilitoris</name>
    <dbReference type="NCBI Taxonomy" id="2024526"/>
    <lineage>
        <taxon>Bacteria</taxon>
        <taxon>Pseudomonadati</taxon>
        <taxon>Bacteroidota</taxon>
        <taxon>Flavobacteriia</taxon>
        <taxon>Flavobacteriales</taxon>
        <taxon>Flavobacteriaceae</taxon>
        <taxon>Flavobacterium</taxon>
    </lineage>
</organism>
<evidence type="ECO:0000313" key="1">
    <source>
        <dbReference type="EMBL" id="UOX33961.1"/>
    </source>
</evidence>
<accession>A0ABY4HNY6</accession>
<dbReference type="EMBL" id="CP090145">
    <property type="protein sequence ID" value="UOX33961.1"/>
    <property type="molecule type" value="Genomic_DNA"/>
</dbReference>
<keyword evidence="2" id="KW-1185">Reference proteome</keyword>
<protein>
    <submittedName>
        <fullName evidence="1">DUF4348 domain-containing protein</fullName>
    </submittedName>
</protein>
<sequence length="144" mass="17227">MSCKNENQKEEIEVIEVEKDTIEVVNTKQVEEVEKVEEDFLHFLEKFSKNHLFQEERVNFPITIQYLDTNGDFELVELEIKKEDYSYLNFMKPAEYLDYKQNFVINDNEAIVENRGIGNGIMIDYIFKKENGIWKLKTWIDQST</sequence>
<dbReference type="RefSeq" id="WP_161794170.1">
    <property type="nucleotide sequence ID" value="NZ_CP090145.1"/>
</dbReference>
<reference evidence="1" key="1">
    <citation type="submission" date="2021-12" db="EMBL/GenBank/DDBJ databases">
        <authorList>
            <person name="Cha I.-T."/>
            <person name="Lee K.-E."/>
            <person name="Park S.-J."/>
        </authorList>
    </citation>
    <scope>NUCLEOTIDE SEQUENCE</scope>
    <source>
        <strain evidence="1">YSM-43</strain>
    </source>
</reference>
<name>A0ABY4HNY6_9FLAO</name>
<reference evidence="1" key="2">
    <citation type="submission" date="2022-04" db="EMBL/GenBank/DDBJ databases">
        <title>Complete Genome Sequence of Flavobacterium sediminilitoris YSM-43, Isolated from a Tidal Sediment.</title>
        <authorList>
            <person name="Lee P.A."/>
        </authorList>
    </citation>
    <scope>NUCLEOTIDE SEQUENCE</scope>
    <source>
        <strain evidence="1">YSM-43</strain>
    </source>
</reference>
<evidence type="ECO:0000313" key="2">
    <source>
        <dbReference type="Proteomes" id="UP000830454"/>
    </source>
</evidence>
<dbReference type="Pfam" id="PF14254">
    <property type="entry name" value="DUF4348"/>
    <property type="match status" value="1"/>
</dbReference>
<gene>
    <name evidence="1" type="ORF">LXD69_00245</name>
</gene>
<dbReference type="Proteomes" id="UP000830454">
    <property type="component" value="Chromosome"/>
</dbReference>
<dbReference type="Gene3D" id="3.10.450.410">
    <property type="match status" value="1"/>
</dbReference>
<proteinExistence type="predicted"/>